<dbReference type="AlphaFoldDB" id="A0A7E4W8I3"/>
<dbReference type="Gene3D" id="3.30.710.10">
    <property type="entry name" value="Potassium Channel Kv1.1, Chain A"/>
    <property type="match status" value="1"/>
</dbReference>
<name>A0A7E4W8I3_PANRE</name>
<reference evidence="1" key="1">
    <citation type="journal article" date="2013" name="Genetics">
        <title>The draft genome and transcriptome of Panagrellus redivivus are shaped by the harsh demands of a free-living lifestyle.</title>
        <authorList>
            <person name="Srinivasan J."/>
            <person name="Dillman A.R."/>
            <person name="Macchietto M.G."/>
            <person name="Heikkinen L."/>
            <person name="Lakso M."/>
            <person name="Fracchia K.M."/>
            <person name="Antoshechkin I."/>
            <person name="Mortazavi A."/>
            <person name="Wong G."/>
            <person name="Sternberg P.W."/>
        </authorList>
    </citation>
    <scope>NUCLEOTIDE SEQUENCE [LARGE SCALE GENOMIC DNA]</scope>
    <source>
        <strain evidence="1">MT8872</strain>
    </source>
</reference>
<evidence type="ECO:0000313" key="1">
    <source>
        <dbReference type="Proteomes" id="UP000492821"/>
    </source>
</evidence>
<proteinExistence type="predicted"/>
<evidence type="ECO:0000313" key="2">
    <source>
        <dbReference type="WBParaSite" id="Pan_g7896.t1"/>
    </source>
</evidence>
<reference evidence="2" key="2">
    <citation type="submission" date="2020-10" db="UniProtKB">
        <authorList>
            <consortium name="WormBaseParasite"/>
        </authorList>
    </citation>
    <scope>IDENTIFICATION</scope>
</reference>
<organism evidence="1 2">
    <name type="scientific">Panagrellus redivivus</name>
    <name type="common">Microworm</name>
    <dbReference type="NCBI Taxonomy" id="6233"/>
    <lineage>
        <taxon>Eukaryota</taxon>
        <taxon>Metazoa</taxon>
        <taxon>Ecdysozoa</taxon>
        <taxon>Nematoda</taxon>
        <taxon>Chromadorea</taxon>
        <taxon>Rhabditida</taxon>
        <taxon>Tylenchina</taxon>
        <taxon>Panagrolaimomorpha</taxon>
        <taxon>Panagrolaimoidea</taxon>
        <taxon>Panagrolaimidae</taxon>
        <taxon>Panagrellus</taxon>
    </lineage>
</organism>
<accession>A0A7E4W8I3</accession>
<sequence>MESIIVNLPETFKIHTLDNQVMEVTGKLINESEYLMETFEMYGAPLDNVMFIPVHSAGLKMTLKFLELFDLSESYDPELDEEVFKQANRPAMKFYDHLSEVDRTGMEFVIDCLQCDRLIDFIYLCVSDALKGKKAYKYCKWLSSEVDSTDEEDEEEETLKSHEEDVFDNGIKNIRLTTYDNEKVGCQCKHCFNCGVQNG</sequence>
<protein>
    <submittedName>
        <fullName evidence="2">Skp1_POZ domain-containing protein</fullName>
    </submittedName>
</protein>
<keyword evidence="1" id="KW-1185">Reference proteome</keyword>
<dbReference type="WBParaSite" id="Pan_g7896.t1">
    <property type="protein sequence ID" value="Pan_g7896.t1"/>
    <property type="gene ID" value="Pan_g7896"/>
</dbReference>
<dbReference type="Proteomes" id="UP000492821">
    <property type="component" value="Unassembled WGS sequence"/>
</dbReference>
<dbReference type="InterPro" id="IPR011333">
    <property type="entry name" value="SKP1/BTB/POZ_sf"/>
</dbReference>